<evidence type="ECO:0008006" key="4">
    <source>
        <dbReference type="Google" id="ProtNLM"/>
    </source>
</evidence>
<organism evidence="2 3">
    <name type="scientific">Streptomyces rapamycinicus (strain ATCC 29253 / DSM 41530 / NRRL 5491 / AYB-994)</name>
    <name type="common">Streptomyces hygroscopicus (strain ATCC 29253)</name>
    <dbReference type="NCBI Taxonomy" id="1343740"/>
    <lineage>
        <taxon>Bacteria</taxon>
        <taxon>Bacillati</taxon>
        <taxon>Actinomycetota</taxon>
        <taxon>Actinomycetes</taxon>
        <taxon>Kitasatosporales</taxon>
        <taxon>Streptomycetaceae</taxon>
        <taxon>Streptomyces</taxon>
        <taxon>Streptomyces violaceusniger group</taxon>
    </lineage>
</organism>
<proteinExistence type="predicted"/>
<evidence type="ECO:0000313" key="3">
    <source>
        <dbReference type="Proteomes" id="UP000281594"/>
    </source>
</evidence>
<dbReference type="RefSeq" id="WP_148717914.1">
    <property type="nucleotide sequence ID" value="NC_022785.1"/>
</dbReference>
<name>A0A3L8QX06_STRRN</name>
<feature type="signal peptide" evidence="1">
    <location>
        <begin position="1"/>
        <end position="24"/>
    </location>
</feature>
<dbReference type="EMBL" id="QYCY01000004">
    <property type="protein sequence ID" value="RLV71828.1"/>
    <property type="molecule type" value="Genomic_DNA"/>
</dbReference>
<evidence type="ECO:0000313" key="2">
    <source>
        <dbReference type="EMBL" id="RLV71828.1"/>
    </source>
</evidence>
<comment type="caution">
    <text evidence="2">The sequence shown here is derived from an EMBL/GenBank/DDBJ whole genome shotgun (WGS) entry which is preliminary data.</text>
</comment>
<reference evidence="2 3" key="1">
    <citation type="journal article" date="2018" name="J. Biol. Chem.">
        <title>Discovery of the actinoplanic acid pathway in Streptomyces rapamycinicus reveals a genetically conserved synergism with rapamycin.</title>
        <authorList>
            <person name="Mrak P."/>
            <person name="Krastel P."/>
            <person name="Pivk Lukancic P."/>
            <person name="Tao J."/>
            <person name="Pistorius D."/>
            <person name="Moore C.M."/>
        </authorList>
    </citation>
    <scope>NUCLEOTIDE SEQUENCE [LARGE SCALE GENOMIC DNA]</scope>
    <source>
        <strain evidence="2 3">NRRL 5491</strain>
    </source>
</reference>
<protein>
    <recommendedName>
        <fullName evidence="4">Secreted protein</fullName>
    </recommendedName>
</protein>
<gene>
    <name evidence="2" type="ORF">D3C57_144915</name>
</gene>
<dbReference type="Proteomes" id="UP000281594">
    <property type="component" value="Unassembled WGS sequence"/>
</dbReference>
<sequence length="133" mass="14443">MMRKLFMTAGVTAPTFCVSGAASANDLSTAAGGYHKIWTQGSGREGGSLEFTRDGDKVKVCDTNADGYSAKAYVSARRGTPMYQLEARHAGNCESISAAKGYNLIEGKKYKFKVCMRHVRHGLKHCNAKTWQA</sequence>
<evidence type="ECO:0000256" key="1">
    <source>
        <dbReference type="SAM" id="SignalP"/>
    </source>
</evidence>
<feature type="chain" id="PRO_5018273942" description="Secreted protein" evidence="1">
    <location>
        <begin position="25"/>
        <end position="133"/>
    </location>
</feature>
<dbReference type="AlphaFoldDB" id="A0A3L8QX06"/>
<keyword evidence="1" id="KW-0732">Signal</keyword>
<accession>A0A3L8QX06</accession>